<dbReference type="SUPFAM" id="SSF81383">
    <property type="entry name" value="F-box domain"/>
    <property type="match status" value="1"/>
</dbReference>
<dbReference type="InterPro" id="IPR001810">
    <property type="entry name" value="F-box_dom"/>
</dbReference>
<dbReference type="EMBL" id="AY225134">
    <property type="protein sequence ID" value="AAR26910.1"/>
    <property type="molecule type" value="Genomic_DNA"/>
</dbReference>
<evidence type="ECO:0000259" key="1">
    <source>
        <dbReference type="PROSITE" id="PS50181"/>
    </source>
</evidence>
<organism evidence="2">
    <name type="scientific">Feldmannia irregularis virus a</name>
    <dbReference type="NCBI Taxonomy" id="231992"/>
    <lineage>
        <taxon>Viruses</taxon>
        <taxon>Varidnaviria</taxon>
        <taxon>Bamfordvirae</taxon>
        <taxon>Nucleocytoviricota</taxon>
        <taxon>Megaviricetes</taxon>
        <taxon>Algavirales</taxon>
        <taxon>Phycodnaviridae</taxon>
        <taxon>Phaeovirus</taxon>
        <taxon>Phaeovirus irregularis</taxon>
    </lineage>
</organism>
<protein>
    <submittedName>
        <fullName evidence="2">FirrV-1-B35</fullName>
    </submittedName>
</protein>
<sequence length="446" mass="51756">MANHLPDPILMHIFLHHQPKDYDTLRELKHVCKSFRSALGTRSVVWNDLYFRYCNECAPNTGRLRWGKSVGTTALMLRLSSMTATCVSCGFQGRGFKMKPEKHPFYGVRLCGACVRLSPFRMESLTAMCQLFFLDRQHVLQGDTVTTIKIGRAFMLLFDKMKAEAERTYPNGLLKDKMDKREQKRILQSIRKIESQRKRIEDATNHFNVLVSCYSSRIDPVLQDQERLQEAVRYFSAISLLSGDFYDNKITSKTTPTLYAKKQLDFAELLTYMKKMGLLNREMQYADEDPVHAINPKYIFKIYVQNGLHFYDQVHQYAMAEQQLRARIQDVRTFINVNRQRLRSSTELRRQLCVSMCVEEGVDYCPIYFKDFVIYVVGNPCIQARRLRCFEFLTRNGHQEVVQKKISYGFSMSAAIRSASKYVLDQTNGFPVMSRACVIDLSPLVG</sequence>
<reference evidence="2" key="2">
    <citation type="submission" date="2003-01" db="EMBL/GenBank/DDBJ databases">
        <title>Partial Nucleotide Sequence of the Feldmannia irregularis Virus FirrV-1 Genome: On the Evolution of Large Phaeoviral Genomes.</title>
        <authorList>
            <person name="Delaroque N."/>
            <person name="Knippers R."/>
            <person name="Mueller D.G."/>
            <person name="Boland W."/>
        </authorList>
    </citation>
    <scope>NUCLEOTIDE SEQUENCE</scope>
    <source>
        <strain evidence="2">FirrV-1</strain>
    </source>
</reference>
<dbReference type="PROSITE" id="PS50181">
    <property type="entry name" value="FBOX"/>
    <property type="match status" value="1"/>
</dbReference>
<feature type="domain" description="F-box" evidence="1">
    <location>
        <begin position="1"/>
        <end position="49"/>
    </location>
</feature>
<dbReference type="GeneID" id="41332225"/>
<accession>Q6XM01</accession>
<name>Q6XM01_9PHYC</name>
<dbReference type="RefSeq" id="YP_009665648.1">
    <property type="nucleotide sequence ID" value="NC_043252.1"/>
</dbReference>
<evidence type="ECO:0000313" key="2">
    <source>
        <dbReference type="EMBL" id="AAR26910.1"/>
    </source>
</evidence>
<dbReference type="Pfam" id="PF12937">
    <property type="entry name" value="F-box-like"/>
    <property type="match status" value="1"/>
</dbReference>
<reference evidence="2" key="1">
    <citation type="journal article" date="2003" name="J. Mol. Evol.">
        <title>Comparisons of two large phaeoviral genomes and evolutionary implications.</title>
        <authorList>
            <person name="Delaroque N."/>
            <person name="Boland W."/>
            <person name="Muller D.G."/>
            <person name="Knippers R."/>
        </authorList>
    </citation>
    <scope>NUCLEOTIDE SEQUENCE</scope>
    <source>
        <strain evidence="2">FirrV-1</strain>
    </source>
</reference>
<dbReference type="KEGG" id="vg:41332225"/>
<proteinExistence type="predicted"/>
<dbReference type="InterPro" id="IPR036047">
    <property type="entry name" value="F-box-like_dom_sf"/>
</dbReference>